<reference evidence="2 4" key="1">
    <citation type="submission" date="2017-11" db="EMBL/GenBank/DDBJ databases">
        <title>The genome of Rhizophagus clarus HR1 reveals common genetic basis of auxotrophy among arbuscular mycorrhizal fungi.</title>
        <authorList>
            <person name="Kobayashi Y."/>
        </authorList>
    </citation>
    <scope>NUCLEOTIDE SEQUENCE [LARGE SCALE GENOMIC DNA]</scope>
    <source>
        <strain evidence="2 4">HR1</strain>
    </source>
</reference>
<dbReference type="InterPro" id="IPR011009">
    <property type="entry name" value="Kinase-like_dom_sf"/>
</dbReference>
<dbReference type="Proteomes" id="UP000247702">
    <property type="component" value="Unassembled WGS sequence"/>
</dbReference>
<dbReference type="EMBL" id="BLAL01000229">
    <property type="protein sequence ID" value="GES93909.1"/>
    <property type="molecule type" value="Genomic_DNA"/>
</dbReference>
<dbReference type="PANTHER" id="PTHR23257:SF963">
    <property type="entry name" value="AT08303P"/>
    <property type="match status" value="1"/>
</dbReference>
<proteinExistence type="predicted"/>
<dbReference type="Gene3D" id="1.10.510.10">
    <property type="entry name" value="Transferase(Phosphotransferase) domain 1"/>
    <property type="match status" value="1"/>
</dbReference>
<keyword evidence="3" id="KW-0808">Transferase</keyword>
<organism evidence="2 4">
    <name type="scientific">Rhizophagus clarus</name>
    <dbReference type="NCBI Taxonomy" id="94130"/>
    <lineage>
        <taxon>Eukaryota</taxon>
        <taxon>Fungi</taxon>
        <taxon>Fungi incertae sedis</taxon>
        <taxon>Mucoromycota</taxon>
        <taxon>Glomeromycotina</taxon>
        <taxon>Glomeromycetes</taxon>
        <taxon>Glomerales</taxon>
        <taxon>Glomeraceae</taxon>
        <taxon>Rhizophagus</taxon>
    </lineage>
</organism>
<evidence type="ECO:0000313" key="3">
    <source>
        <dbReference type="EMBL" id="GES93909.1"/>
    </source>
</evidence>
<comment type="caution">
    <text evidence="2">The sequence shown here is derived from an EMBL/GenBank/DDBJ whole genome shotgun (WGS) entry which is preliminary data.</text>
</comment>
<keyword evidence="3" id="KW-0418">Kinase</keyword>
<dbReference type="SUPFAM" id="SSF56112">
    <property type="entry name" value="Protein kinase-like (PK-like)"/>
    <property type="match status" value="1"/>
</dbReference>
<evidence type="ECO:0000259" key="1">
    <source>
        <dbReference type="PROSITE" id="PS50011"/>
    </source>
</evidence>
<gene>
    <name evidence="3" type="ORF">RCL2_002065300</name>
    <name evidence="2" type="ORF">RclHR1_09490001</name>
</gene>
<dbReference type="GO" id="GO:0007165">
    <property type="term" value="P:signal transduction"/>
    <property type="evidence" value="ECO:0007669"/>
    <property type="project" value="TreeGrafter"/>
</dbReference>
<dbReference type="GO" id="GO:0005737">
    <property type="term" value="C:cytoplasm"/>
    <property type="evidence" value="ECO:0007669"/>
    <property type="project" value="TreeGrafter"/>
</dbReference>
<evidence type="ECO:0000313" key="2">
    <source>
        <dbReference type="EMBL" id="GBC10260.1"/>
    </source>
</evidence>
<dbReference type="InterPro" id="IPR000719">
    <property type="entry name" value="Prot_kinase_dom"/>
</dbReference>
<dbReference type="GO" id="GO:0005524">
    <property type="term" value="F:ATP binding"/>
    <property type="evidence" value="ECO:0007669"/>
    <property type="project" value="InterPro"/>
</dbReference>
<name>A0A2Z6SHR8_9GLOM</name>
<dbReference type="PROSITE" id="PS50011">
    <property type="entry name" value="PROTEIN_KINASE_DOM"/>
    <property type="match status" value="1"/>
</dbReference>
<dbReference type="Proteomes" id="UP000615446">
    <property type="component" value="Unassembled WGS sequence"/>
</dbReference>
<dbReference type="EMBL" id="BEXD01004369">
    <property type="protein sequence ID" value="GBC10260.1"/>
    <property type="molecule type" value="Genomic_DNA"/>
</dbReference>
<dbReference type="InterPro" id="IPR001245">
    <property type="entry name" value="Ser-Thr/Tyr_kinase_cat_dom"/>
</dbReference>
<sequence>MEQEYLSEDIIEQIKDFPFYFQHFTKEQKLLIDKLIINEELKSRYKNYGLCIECRQPNTGSNWCQSCNAKHFQQDFKNWTSGNPDVDKLIQESQLNAKSEDEKLIWIEYDRFENIKYIAKGGFGTISKAICKEGIIANWNYETNQWNKYSDFTVALKHLNNSKDITLEFLNEIIPHLRMNKYEHTIKLYGITKDLNTNDFIMVIEYANEGSLRQMLDKLSYGELYILSEIASGLNDIHKEGLIHQDFHSGNILYSFVNPADFVFIADLGLCRPANEKSVQHNKNVYGVLPYVAPEVLRGKEYTQASDIYSFGIIINEVFNGIPPYHDMAHDEFLAIRICQGFRPGFTIKVPQLIEDIFKQCVDANPLKRPTAEYLKVLFSKWNYAADSETEKQFSEAAKFNKEQPSSTNNSTELTYTTHPQAIYTSRLLKFNNLPEPTNADNTDNDCLEEDYSESTKIDFTKLNISNSQDNI</sequence>
<dbReference type="Pfam" id="PF07714">
    <property type="entry name" value="PK_Tyr_Ser-Thr"/>
    <property type="match status" value="1"/>
</dbReference>
<dbReference type="PANTHER" id="PTHR23257">
    <property type="entry name" value="SERINE-THREONINE PROTEIN KINASE"/>
    <property type="match status" value="1"/>
</dbReference>
<dbReference type="GO" id="GO:0004672">
    <property type="term" value="F:protein kinase activity"/>
    <property type="evidence" value="ECO:0007669"/>
    <property type="project" value="InterPro"/>
</dbReference>
<evidence type="ECO:0000313" key="4">
    <source>
        <dbReference type="Proteomes" id="UP000247702"/>
    </source>
</evidence>
<dbReference type="InterPro" id="IPR050167">
    <property type="entry name" value="Ser_Thr_protein_kinase"/>
</dbReference>
<keyword evidence="4" id="KW-1185">Reference proteome</keyword>
<reference evidence="3" key="2">
    <citation type="submission" date="2019-10" db="EMBL/GenBank/DDBJ databases">
        <title>Conservation and host-specific expression of non-tandemly repeated heterogenous ribosome RNA gene in arbuscular mycorrhizal fungi.</title>
        <authorList>
            <person name="Maeda T."/>
            <person name="Kobayashi Y."/>
            <person name="Nakagawa T."/>
            <person name="Ezawa T."/>
            <person name="Yamaguchi K."/>
            <person name="Bino T."/>
            <person name="Nishimoto Y."/>
            <person name="Shigenobu S."/>
            <person name="Kawaguchi M."/>
        </authorList>
    </citation>
    <scope>NUCLEOTIDE SEQUENCE</scope>
    <source>
        <strain evidence="3">HR1</strain>
    </source>
</reference>
<feature type="domain" description="Protein kinase" evidence="1">
    <location>
        <begin position="112"/>
        <end position="379"/>
    </location>
</feature>
<protein>
    <submittedName>
        <fullName evidence="3">Kinase-like domain-containing protein</fullName>
    </submittedName>
</protein>
<accession>A0A2Z6SHR8</accession>
<dbReference type="OrthoDB" id="4062651at2759"/>
<dbReference type="AlphaFoldDB" id="A0A2Z6SHR8"/>